<organism evidence="1 2">
    <name type="scientific">Desulfosporosinus acidiphilus (strain DSM 22704 / JCM 16185 / SJ4)</name>
    <dbReference type="NCBI Taxonomy" id="646529"/>
    <lineage>
        <taxon>Bacteria</taxon>
        <taxon>Bacillati</taxon>
        <taxon>Bacillota</taxon>
        <taxon>Clostridia</taxon>
        <taxon>Eubacteriales</taxon>
        <taxon>Desulfitobacteriaceae</taxon>
        <taxon>Desulfosporosinus</taxon>
    </lineage>
</organism>
<name>I4DB16_DESAJ</name>
<dbReference type="HOGENOM" id="CLU_2989190_0_0_9"/>
<sequence length="57" mass="6618">MKEQEKNVAYSEAAEKAEFKCKHCGNERIQSRDNYCCICGNLVKDNPVIIDYFSQKQ</sequence>
<keyword evidence="2" id="KW-1185">Reference proteome</keyword>
<gene>
    <name evidence="1" type="ordered locus">Desaci_4128</name>
</gene>
<dbReference type="RefSeq" id="WP_014828976.1">
    <property type="nucleotide sequence ID" value="NC_018068.1"/>
</dbReference>
<dbReference type="AlphaFoldDB" id="I4DB16"/>
<dbReference type="STRING" id="646529.Desaci_4128"/>
<reference evidence="1 2" key="1">
    <citation type="journal article" date="2012" name="J. Bacteriol.">
        <title>Complete genome sequences of Desulfosporosinus orientis DSM765T, Desulfosporosinus youngiae DSM17734T, Desulfosporosinus meridiei DSM13257T, and Desulfosporosinus acidiphilus DSM22704T.</title>
        <authorList>
            <person name="Pester M."/>
            <person name="Brambilla E."/>
            <person name="Alazard D."/>
            <person name="Rattei T."/>
            <person name="Weinmaier T."/>
            <person name="Han J."/>
            <person name="Lucas S."/>
            <person name="Lapidus A."/>
            <person name="Cheng J.F."/>
            <person name="Goodwin L."/>
            <person name="Pitluck S."/>
            <person name="Peters L."/>
            <person name="Ovchinnikova G."/>
            <person name="Teshima H."/>
            <person name="Detter J.C."/>
            <person name="Han C.S."/>
            <person name="Tapia R."/>
            <person name="Land M.L."/>
            <person name="Hauser L."/>
            <person name="Kyrpides N.C."/>
            <person name="Ivanova N.N."/>
            <person name="Pagani I."/>
            <person name="Huntmann M."/>
            <person name="Wei C.L."/>
            <person name="Davenport K.W."/>
            <person name="Daligault H."/>
            <person name="Chain P.S."/>
            <person name="Chen A."/>
            <person name="Mavromatis K."/>
            <person name="Markowitz V."/>
            <person name="Szeto E."/>
            <person name="Mikhailova N."/>
            <person name="Pati A."/>
            <person name="Wagner M."/>
            <person name="Woyke T."/>
            <person name="Ollivier B."/>
            <person name="Klenk H.P."/>
            <person name="Spring S."/>
            <person name="Loy A."/>
        </authorList>
    </citation>
    <scope>NUCLEOTIDE SEQUENCE [LARGE SCALE GENOMIC DNA]</scope>
    <source>
        <strain evidence="2">DSM 22704 / JCM 16185 / SJ4</strain>
    </source>
</reference>
<protein>
    <submittedName>
        <fullName evidence="1">Uncharacterized protein</fullName>
    </submittedName>
</protein>
<accession>I4DB16</accession>
<dbReference type="Proteomes" id="UP000002892">
    <property type="component" value="Chromosome"/>
</dbReference>
<evidence type="ECO:0000313" key="1">
    <source>
        <dbReference type="EMBL" id="AFM42990.1"/>
    </source>
</evidence>
<dbReference type="EMBL" id="CP003639">
    <property type="protein sequence ID" value="AFM42990.1"/>
    <property type="molecule type" value="Genomic_DNA"/>
</dbReference>
<proteinExistence type="predicted"/>
<evidence type="ECO:0000313" key="2">
    <source>
        <dbReference type="Proteomes" id="UP000002892"/>
    </source>
</evidence>
<dbReference type="KEGG" id="dai:Desaci_4128"/>